<accession>A0A372JIE3</accession>
<dbReference type="EMBL" id="QURH01000327">
    <property type="protein sequence ID" value="RFU39730.1"/>
    <property type="molecule type" value="Genomic_DNA"/>
</dbReference>
<organism evidence="1 2">
    <name type="scientific">Actinomadura logoneensis</name>
    <dbReference type="NCBI Taxonomy" id="2293572"/>
    <lineage>
        <taxon>Bacteria</taxon>
        <taxon>Bacillati</taxon>
        <taxon>Actinomycetota</taxon>
        <taxon>Actinomycetes</taxon>
        <taxon>Streptosporangiales</taxon>
        <taxon>Thermomonosporaceae</taxon>
        <taxon>Actinomadura</taxon>
    </lineage>
</organism>
<gene>
    <name evidence="1" type="ORF">DZF91_20865</name>
</gene>
<dbReference type="Proteomes" id="UP000261811">
    <property type="component" value="Unassembled WGS sequence"/>
</dbReference>
<name>A0A372JIE3_9ACTN</name>
<keyword evidence="2" id="KW-1185">Reference proteome</keyword>
<evidence type="ECO:0000313" key="1">
    <source>
        <dbReference type="EMBL" id="RFU39730.1"/>
    </source>
</evidence>
<protein>
    <submittedName>
        <fullName evidence="1">Uncharacterized protein</fullName>
    </submittedName>
</protein>
<dbReference type="AlphaFoldDB" id="A0A372JIE3"/>
<proteinExistence type="predicted"/>
<comment type="caution">
    <text evidence="1">The sequence shown here is derived from an EMBL/GenBank/DDBJ whole genome shotgun (WGS) entry which is preliminary data.</text>
</comment>
<reference evidence="1 2" key="1">
    <citation type="submission" date="2018-08" db="EMBL/GenBank/DDBJ databases">
        <title>Actinomadura jelena sp. nov., a novel Actinomycete isolated from soil in Chad.</title>
        <authorList>
            <person name="Shi L."/>
        </authorList>
    </citation>
    <scope>NUCLEOTIDE SEQUENCE [LARGE SCALE GENOMIC DNA]</scope>
    <source>
        <strain evidence="1 2">NEAU-G17</strain>
    </source>
</reference>
<dbReference type="OrthoDB" id="3295950at2"/>
<evidence type="ECO:0000313" key="2">
    <source>
        <dbReference type="Proteomes" id="UP000261811"/>
    </source>
</evidence>
<sequence length="102" mass="11500">MVAEVPASRPGRRAFVDITPLTTSGDVQARREGWKRADRARTFRLQHWDYDGERVAGFDYDVGAVLVRAATVVGEAALAGTLGAWRLRPEQFLFPWRTDDPR</sequence>